<evidence type="ECO:0000313" key="1">
    <source>
        <dbReference type="EMBL" id="GEO12081.1"/>
    </source>
</evidence>
<reference evidence="1 2" key="1">
    <citation type="submission" date="2019-07" db="EMBL/GenBank/DDBJ databases">
        <title>Whole genome shotgun sequence of Segetibacter aerophilus NBRC 106135.</title>
        <authorList>
            <person name="Hosoyama A."/>
            <person name="Uohara A."/>
            <person name="Ohji S."/>
            <person name="Ichikawa N."/>
        </authorList>
    </citation>
    <scope>NUCLEOTIDE SEQUENCE [LARGE SCALE GENOMIC DNA]</scope>
    <source>
        <strain evidence="1 2">NBRC 106135</strain>
    </source>
</reference>
<dbReference type="EMBL" id="BJYT01000038">
    <property type="protein sequence ID" value="GEO12081.1"/>
    <property type="molecule type" value="Genomic_DNA"/>
</dbReference>
<comment type="caution">
    <text evidence="1">The sequence shown here is derived from an EMBL/GenBank/DDBJ whole genome shotgun (WGS) entry which is preliminary data.</text>
</comment>
<sequence>MKAYLVILTSAFVGSIHAQSRDTTLPKERLTPDSIARPFIISSPRYAFDFNTHKKYEAQPKSPDQKIKLYWDPVYQRLVPFQIHTGYKDTWFSNAANTAVQFLTPYKKVER</sequence>
<gene>
    <name evidence="1" type="ORF">SAE01_45770</name>
</gene>
<name>A0A512BJD4_9BACT</name>
<protein>
    <submittedName>
        <fullName evidence="1">Uncharacterized protein</fullName>
    </submittedName>
</protein>
<keyword evidence="2" id="KW-1185">Reference proteome</keyword>
<proteinExistence type="predicted"/>
<dbReference type="RefSeq" id="WP_147206210.1">
    <property type="nucleotide sequence ID" value="NZ_BJYT01000038.1"/>
</dbReference>
<dbReference type="Proteomes" id="UP000321513">
    <property type="component" value="Unassembled WGS sequence"/>
</dbReference>
<accession>A0A512BJD4</accession>
<dbReference type="AlphaFoldDB" id="A0A512BJD4"/>
<organism evidence="1 2">
    <name type="scientific">Segetibacter aerophilus</name>
    <dbReference type="NCBI Taxonomy" id="670293"/>
    <lineage>
        <taxon>Bacteria</taxon>
        <taxon>Pseudomonadati</taxon>
        <taxon>Bacteroidota</taxon>
        <taxon>Chitinophagia</taxon>
        <taxon>Chitinophagales</taxon>
        <taxon>Chitinophagaceae</taxon>
        <taxon>Segetibacter</taxon>
    </lineage>
</organism>
<evidence type="ECO:0000313" key="2">
    <source>
        <dbReference type="Proteomes" id="UP000321513"/>
    </source>
</evidence>